<protein>
    <submittedName>
        <fullName evidence="9">Major facilitator superfamily domain-containing protein</fullName>
    </submittedName>
</protein>
<dbReference type="PANTHER" id="PTHR42718:SF1">
    <property type="entry name" value="LOW AFFINITY AMMONIUM TRANSPORTER"/>
    <property type="match status" value="1"/>
</dbReference>
<evidence type="ECO:0000256" key="2">
    <source>
        <dbReference type="ARBA" id="ARBA00022692"/>
    </source>
</evidence>
<dbReference type="PANTHER" id="PTHR42718">
    <property type="entry name" value="MAJOR FACILITATOR SUPERFAMILY MULTIDRUG TRANSPORTER MFSC"/>
    <property type="match status" value="1"/>
</dbReference>
<feature type="transmembrane region" description="Helical" evidence="7">
    <location>
        <begin position="405"/>
        <end position="424"/>
    </location>
</feature>
<dbReference type="Pfam" id="PF07690">
    <property type="entry name" value="MFS_1"/>
    <property type="match status" value="1"/>
</dbReference>
<dbReference type="InterPro" id="IPR036259">
    <property type="entry name" value="MFS_trans_sf"/>
</dbReference>
<feature type="transmembrane region" description="Helical" evidence="7">
    <location>
        <begin position="268"/>
        <end position="289"/>
    </location>
</feature>
<dbReference type="SUPFAM" id="SSF103473">
    <property type="entry name" value="MFS general substrate transporter"/>
    <property type="match status" value="1"/>
</dbReference>
<feature type="transmembrane region" description="Helical" evidence="7">
    <location>
        <begin position="670"/>
        <end position="692"/>
    </location>
</feature>
<evidence type="ECO:0000256" key="6">
    <source>
        <dbReference type="SAM" id="MobiDB-lite"/>
    </source>
</evidence>
<feature type="compositionally biased region" description="Low complexity" evidence="6">
    <location>
        <begin position="70"/>
        <end position="81"/>
    </location>
</feature>
<feature type="domain" description="Major facilitator superfamily (MFS) profile" evidence="8">
    <location>
        <begin position="272"/>
        <end position="736"/>
    </location>
</feature>
<organism evidence="9 10">
    <name type="scientific">Dactylonectria estremocensis</name>
    <dbReference type="NCBI Taxonomy" id="1079267"/>
    <lineage>
        <taxon>Eukaryota</taxon>
        <taxon>Fungi</taxon>
        <taxon>Dikarya</taxon>
        <taxon>Ascomycota</taxon>
        <taxon>Pezizomycotina</taxon>
        <taxon>Sordariomycetes</taxon>
        <taxon>Hypocreomycetidae</taxon>
        <taxon>Hypocreales</taxon>
        <taxon>Nectriaceae</taxon>
        <taxon>Dactylonectria</taxon>
    </lineage>
</organism>
<feature type="transmembrane region" description="Helical" evidence="7">
    <location>
        <begin position="603"/>
        <end position="624"/>
    </location>
</feature>
<keyword evidence="2 7" id="KW-0812">Transmembrane</keyword>
<feature type="transmembrane region" description="Helical" evidence="7">
    <location>
        <begin position="338"/>
        <end position="360"/>
    </location>
</feature>
<reference evidence="9" key="1">
    <citation type="journal article" date="2021" name="Nat. Commun.">
        <title>Genetic determinants of endophytism in the Arabidopsis root mycobiome.</title>
        <authorList>
            <person name="Mesny F."/>
            <person name="Miyauchi S."/>
            <person name="Thiergart T."/>
            <person name="Pickel B."/>
            <person name="Atanasova L."/>
            <person name="Karlsson M."/>
            <person name="Huettel B."/>
            <person name="Barry K.W."/>
            <person name="Haridas S."/>
            <person name="Chen C."/>
            <person name="Bauer D."/>
            <person name="Andreopoulos W."/>
            <person name="Pangilinan J."/>
            <person name="LaButti K."/>
            <person name="Riley R."/>
            <person name="Lipzen A."/>
            <person name="Clum A."/>
            <person name="Drula E."/>
            <person name="Henrissat B."/>
            <person name="Kohler A."/>
            <person name="Grigoriev I.V."/>
            <person name="Martin F.M."/>
            <person name="Hacquard S."/>
        </authorList>
    </citation>
    <scope>NUCLEOTIDE SEQUENCE</scope>
    <source>
        <strain evidence="9">MPI-CAGE-AT-0021</strain>
    </source>
</reference>
<keyword evidence="10" id="KW-1185">Reference proteome</keyword>
<feature type="compositionally biased region" description="Polar residues" evidence="6">
    <location>
        <begin position="1"/>
        <end position="16"/>
    </location>
</feature>
<feature type="transmembrane region" description="Helical" evidence="7">
    <location>
        <begin position="575"/>
        <end position="596"/>
    </location>
</feature>
<evidence type="ECO:0000256" key="5">
    <source>
        <dbReference type="ARBA" id="ARBA00023180"/>
    </source>
</evidence>
<dbReference type="Gene3D" id="1.20.1250.20">
    <property type="entry name" value="MFS general substrate transporter like domains"/>
    <property type="match status" value="1"/>
</dbReference>
<feature type="transmembrane region" description="Helical" evidence="7">
    <location>
        <begin position="506"/>
        <end position="527"/>
    </location>
</feature>
<accession>A0A9P9F4X8</accession>
<dbReference type="InterPro" id="IPR020846">
    <property type="entry name" value="MFS_dom"/>
</dbReference>
<evidence type="ECO:0000259" key="8">
    <source>
        <dbReference type="PROSITE" id="PS50850"/>
    </source>
</evidence>
<name>A0A9P9F4X8_9HYPO</name>
<feature type="region of interest" description="Disordered" evidence="6">
    <location>
        <begin position="1"/>
        <end position="32"/>
    </location>
</feature>
<feature type="region of interest" description="Disordered" evidence="6">
    <location>
        <begin position="107"/>
        <end position="136"/>
    </location>
</feature>
<proteinExistence type="predicted"/>
<sequence length="736" mass="79610">MEPLRSSSQHGSGKSEASQERSHADTAMQNAANTMIAVTESFRHHFHQQQYAALPDPPARSYTLSRTHSRASTSSSTSSQRLIDYGPVRQASFSNLSWSSTPQYRARSLQDEPLSARTSDSGSSYTLLQPGPEPEREVTRMMIQIPDDIIRLSTPNLPERLETPHTPTSHPTPFSDSGSVPVTRLSEAAFNDGGLVQAARRLDAFREGTYEYMPLRPDCGTETRRFGTVTHIRAGSEQEALVPSQVRRKPLDPSAKTLRFNHSFTNEILFVIVICLAQVLALAGFAQTLIPARQVAESFPEQERTPGHLTWYTVAYTLGAGAFVLPGHRFGCIFGHKFVFVLGYFWFALWSFLAGLSVYIKVNGGACTIFFCFCRGMQGIGPALLIPNGQALLQRAYPPGPRKVIVMGLFDAATPLGFVLGSVMTSLFGHFACWPWAFYSLATVCLAAAALSMVILPQRNVLIHDMEASLLHRLDILGIICGISGLVIFCAGWSQAPIVSFTNAQAYVLLAVGIVLIALFVFIEARASHPLVPVKQMQASAAVALGCISASWAGFGVWVWYLIQFMEVLRGWDALRLSAGFFPLLVAGIITAVVCSRFATKKLAAHGALVVSSIAILLSSILMTTAPEKQSYWLDAFFSILIMPIGLVTSIPATIGVLAQSLPHGHQGLAGGLTATVTGFALSISLGLAGVVEREIRNKGATTLEGYRAAQYLGLGVSGLSVALAVGLLFLAFLRR</sequence>
<feature type="region of interest" description="Disordered" evidence="6">
    <location>
        <begin position="57"/>
        <end position="83"/>
    </location>
</feature>
<feature type="transmembrane region" description="Helical" evidence="7">
    <location>
        <begin position="539"/>
        <end position="563"/>
    </location>
</feature>
<evidence type="ECO:0000256" key="3">
    <source>
        <dbReference type="ARBA" id="ARBA00022989"/>
    </source>
</evidence>
<gene>
    <name evidence="9" type="ORF">B0J13DRAFT_435945</name>
</gene>
<dbReference type="Proteomes" id="UP000717696">
    <property type="component" value="Unassembled WGS sequence"/>
</dbReference>
<keyword evidence="4 7" id="KW-0472">Membrane</keyword>
<dbReference type="EMBL" id="JAGMUU010000004">
    <property type="protein sequence ID" value="KAH7154855.1"/>
    <property type="molecule type" value="Genomic_DNA"/>
</dbReference>
<feature type="transmembrane region" description="Helical" evidence="7">
    <location>
        <begin position="436"/>
        <end position="456"/>
    </location>
</feature>
<feature type="transmembrane region" description="Helical" evidence="7">
    <location>
        <begin position="712"/>
        <end position="734"/>
    </location>
</feature>
<feature type="compositionally biased region" description="Low complexity" evidence="6">
    <location>
        <begin position="164"/>
        <end position="173"/>
    </location>
</feature>
<dbReference type="PROSITE" id="PS50850">
    <property type="entry name" value="MFS"/>
    <property type="match status" value="1"/>
</dbReference>
<keyword evidence="3 7" id="KW-1133">Transmembrane helix</keyword>
<comment type="caution">
    <text evidence="9">The sequence shown here is derived from an EMBL/GenBank/DDBJ whole genome shotgun (WGS) entry which is preliminary data.</text>
</comment>
<feature type="compositionally biased region" description="Polar residues" evidence="6">
    <location>
        <begin position="116"/>
        <end position="127"/>
    </location>
</feature>
<evidence type="ECO:0000313" key="10">
    <source>
        <dbReference type="Proteomes" id="UP000717696"/>
    </source>
</evidence>
<dbReference type="GO" id="GO:0022857">
    <property type="term" value="F:transmembrane transporter activity"/>
    <property type="evidence" value="ECO:0007669"/>
    <property type="project" value="InterPro"/>
</dbReference>
<feature type="transmembrane region" description="Helical" evidence="7">
    <location>
        <begin position="476"/>
        <end position="494"/>
    </location>
</feature>
<evidence type="ECO:0000256" key="7">
    <source>
        <dbReference type="SAM" id="Phobius"/>
    </source>
</evidence>
<feature type="region of interest" description="Disordered" evidence="6">
    <location>
        <begin position="158"/>
        <end position="179"/>
    </location>
</feature>
<evidence type="ECO:0000313" key="9">
    <source>
        <dbReference type="EMBL" id="KAH7154855.1"/>
    </source>
</evidence>
<evidence type="ECO:0000256" key="1">
    <source>
        <dbReference type="ARBA" id="ARBA00004141"/>
    </source>
</evidence>
<dbReference type="OrthoDB" id="2428527at2759"/>
<dbReference type="GO" id="GO:0016020">
    <property type="term" value="C:membrane"/>
    <property type="evidence" value="ECO:0007669"/>
    <property type="project" value="UniProtKB-SubCell"/>
</dbReference>
<dbReference type="AlphaFoldDB" id="A0A9P9F4X8"/>
<keyword evidence="5" id="KW-0325">Glycoprotein</keyword>
<feature type="transmembrane region" description="Helical" evidence="7">
    <location>
        <begin position="309"/>
        <end position="326"/>
    </location>
</feature>
<comment type="subcellular location">
    <subcellularLocation>
        <location evidence="1">Membrane</location>
        <topology evidence="1">Multi-pass membrane protein</topology>
    </subcellularLocation>
</comment>
<feature type="transmembrane region" description="Helical" evidence="7">
    <location>
        <begin position="636"/>
        <end position="658"/>
    </location>
</feature>
<evidence type="ECO:0000256" key="4">
    <source>
        <dbReference type="ARBA" id="ARBA00023136"/>
    </source>
</evidence>
<dbReference type="InterPro" id="IPR011701">
    <property type="entry name" value="MFS"/>
</dbReference>